<keyword evidence="11" id="KW-1185">Reference proteome</keyword>
<comment type="catalytic activity">
    <reaction evidence="1">
        <text>S-ubiquitinyl-[E2 ubiquitin-conjugating enzyme]-L-cysteine + [acceptor protein]-L-lysine = [E2 ubiquitin-conjugating enzyme]-L-cysteine + N(6)-ubiquitinyl-[acceptor protein]-L-lysine.</text>
        <dbReference type="EC" id="2.3.2.27"/>
    </reaction>
</comment>
<evidence type="ECO:0000256" key="2">
    <source>
        <dbReference type="ARBA" id="ARBA00012483"/>
    </source>
</evidence>
<dbReference type="PANTHER" id="PTHR13363:SF5">
    <property type="entry name" value="E3 UBIQUITIN-PROTEIN LIGASE RNF123"/>
    <property type="match status" value="1"/>
</dbReference>
<name>A0A674EU57_SALTR</name>
<dbReference type="GO" id="GO:0005737">
    <property type="term" value="C:cytoplasm"/>
    <property type="evidence" value="ECO:0007669"/>
    <property type="project" value="TreeGrafter"/>
</dbReference>
<dbReference type="InterPro" id="IPR045129">
    <property type="entry name" value="RNF123/RKP/RSPRY1"/>
</dbReference>
<evidence type="ECO:0000256" key="1">
    <source>
        <dbReference type="ARBA" id="ARBA00000900"/>
    </source>
</evidence>
<dbReference type="Pfam" id="PF00622">
    <property type="entry name" value="SPRY"/>
    <property type="match status" value="1"/>
</dbReference>
<evidence type="ECO:0000256" key="8">
    <source>
        <dbReference type="SAM" id="MobiDB-lite"/>
    </source>
</evidence>
<dbReference type="SMART" id="SM00449">
    <property type="entry name" value="SPRY"/>
    <property type="match status" value="1"/>
</dbReference>
<dbReference type="EC" id="2.3.2.27" evidence="2"/>
<evidence type="ECO:0000256" key="5">
    <source>
        <dbReference type="ARBA" id="ARBA00022771"/>
    </source>
</evidence>
<dbReference type="InterPro" id="IPR057987">
    <property type="entry name" value="TPR_RNF123/RKP"/>
</dbReference>
<evidence type="ECO:0000256" key="3">
    <source>
        <dbReference type="ARBA" id="ARBA00022679"/>
    </source>
</evidence>
<organism evidence="10 11">
    <name type="scientific">Salmo trutta</name>
    <name type="common">Brown trout</name>
    <dbReference type="NCBI Taxonomy" id="8032"/>
    <lineage>
        <taxon>Eukaryota</taxon>
        <taxon>Metazoa</taxon>
        <taxon>Chordata</taxon>
        <taxon>Craniata</taxon>
        <taxon>Vertebrata</taxon>
        <taxon>Euteleostomi</taxon>
        <taxon>Actinopterygii</taxon>
        <taxon>Neopterygii</taxon>
        <taxon>Teleostei</taxon>
        <taxon>Protacanthopterygii</taxon>
        <taxon>Salmoniformes</taxon>
        <taxon>Salmonidae</taxon>
        <taxon>Salmoninae</taxon>
        <taxon>Salmo</taxon>
    </lineage>
</organism>
<evidence type="ECO:0000313" key="11">
    <source>
        <dbReference type="Proteomes" id="UP000472277"/>
    </source>
</evidence>
<evidence type="ECO:0000256" key="7">
    <source>
        <dbReference type="ARBA" id="ARBA00022833"/>
    </source>
</evidence>
<feature type="region of interest" description="Disordered" evidence="8">
    <location>
        <begin position="1"/>
        <end position="25"/>
    </location>
</feature>
<dbReference type="Ensembl" id="ENSSTUT00000119336.1">
    <property type="protein sequence ID" value="ENSSTUP00000111505.1"/>
    <property type="gene ID" value="ENSSTUG00000048705.1"/>
</dbReference>
<gene>
    <name evidence="10" type="primary">RNF123</name>
    <name evidence="10" type="synonym">rnf123</name>
</gene>
<dbReference type="GO" id="GO:0061630">
    <property type="term" value="F:ubiquitin protein ligase activity"/>
    <property type="evidence" value="ECO:0007669"/>
    <property type="project" value="UniProtKB-EC"/>
</dbReference>
<dbReference type="InterPro" id="IPR035773">
    <property type="entry name" value="SPRY_RNF123"/>
</dbReference>
<accession>A0A674EU57</accession>
<evidence type="ECO:0000313" key="10">
    <source>
        <dbReference type="Ensembl" id="ENSSTUP00000111505.1"/>
    </source>
</evidence>
<keyword evidence="4" id="KW-0479">Metal-binding</keyword>
<dbReference type="InterPro" id="IPR003877">
    <property type="entry name" value="SPRY_dom"/>
</dbReference>
<dbReference type="SUPFAM" id="SSF49899">
    <property type="entry name" value="Concanavalin A-like lectins/glucanases"/>
    <property type="match status" value="1"/>
</dbReference>
<keyword evidence="5" id="KW-0863">Zinc-finger</keyword>
<keyword evidence="3" id="KW-0808">Transferase</keyword>
<reference evidence="10" key="2">
    <citation type="submission" date="2025-09" db="UniProtKB">
        <authorList>
            <consortium name="Ensembl"/>
        </authorList>
    </citation>
    <scope>IDENTIFICATION</scope>
</reference>
<dbReference type="CDD" id="cd12882">
    <property type="entry name" value="SPRY_RNF123"/>
    <property type="match status" value="1"/>
</dbReference>
<protein>
    <recommendedName>
        <fullName evidence="2">RING-type E3 ubiquitin transferase</fullName>
        <ecNumber evidence="2">2.3.2.27</ecNumber>
    </recommendedName>
</protein>
<dbReference type="PANTHER" id="PTHR13363">
    <property type="entry name" value="RING FINGER AND SRY DOMAIN-CONTAINING"/>
    <property type="match status" value="1"/>
</dbReference>
<dbReference type="AlphaFoldDB" id="A0A674EU57"/>
<dbReference type="Pfam" id="PF25576">
    <property type="entry name" value="TPR_RNF123"/>
    <property type="match status" value="1"/>
</dbReference>
<feature type="compositionally biased region" description="Basic and acidic residues" evidence="8">
    <location>
        <begin position="647"/>
        <end position="656"/>
    </location>
</feature>
<keyword evidence="7" id="KW-0862">Zinc</keyword>
<dbReference type="FunFam" id="2.60.120.920:FF:000031">
    <property type="entry name" value="E3 ubiquitin-protein ligase RNF123"/>
    <property type="match status" value="1"/>
</dbReference>
<feature type="region of interest" description="Disordered" evidence="8">
    <location>
        <begin position="647"/>
        <end position="668"/>
    </location>
</feature>
<dbReference type="GeneTree" id="ENSGT00940000155781"/>
<sequence length="1164" mass="130736">MSELLTGTVHGPHQTDTRACPRPPDQPVDGCLGPLTVVLDHTSGFEGLLFVDDDLLGVIGHSNFSSIRATTCVYRGKWAYEVLISSQGLMQIGWCTLNCRFNQEEGVGDTPDSYAYDGNRVRKWNVTTTNYGKSWAAGDIVSCLIDLDEGTITFCLNGQSLGTAFSNIKMGPGVAYFPAISLSFKESVAFNFGSRPLRYPVEGYLPLQNPPTADLLRAHKLLGYIKTVLSTTLDTQEVLEKDSACWSLHGEPTILVTLVHIFNYFAPLMCKVYLVEDVLMNFLLGILEGGGSVDEHPLIQQLLDLFWLLMEDYEVNECLKQLMMSLLRAYRFSPIIPDLGFQIHYLRLTTAILRHEKSRKYLLSNVLYPFIVVFFYIKTPLRVKEAGLEELIPTTWWPTRFDKEGKESKDESAEERMRRRAYERGCQRLKKRIEVVEELQVQILKLMLNNKDKGTGEASRYIFLNKFRKFLQENASNRGHPTALCPPEYMVCFLHRLITAVRSYWDEGKMKNPGCVSSDEAYVPPQLFYNGKVDYFDLQRLGGLLSHLKKTLKDDLASKANILMDPAEIQATSMDDLDEEEESGSAQRPFGAVAMGGALARPSWLSSPTLGRANRFLSTAAVSLMTPRRPLAPPEKVKVRTLAVEQRTEEDIEGSHGNDGLLLGRPLEEPDHPITEKSLLEILDGIVMMYNLSVHQQLGKMVVVSDDVHEYAVALKDTEEKIARMSLCYTLSCPCNRPSDTLTQLAAILAKHFADPRIVGTDIKDSLMQALASYVCYPQSLRAVERIPEEQRVSMMRNLLAPYEQRPWAQTNWILVRLWRGCGFGYRYTRLPHLLKTKPEDTNLPSLQKPCPSLLLQRHMAELLSLDKDMAASFLNSVLNQLNWAFSEFIGMIQEIQQAAERPERNFVDTRQLKVCATCFDLSVSLLRVLEMTVTLVPQIFLDWTRPSAELLLRRLAQLLNQVLNRVTAERNLFDRVVNLRLPGLESVDHYPILVAVTGILVRILVDCERQGVSRAASVLLSDPCFQLHSIQHLLGEGETSLAAAVLPQTPTVHPGDPAAAPAERKHFSLHACEYISLAGCLFQKVEQMLAFLTIESKQAAASTPTSEEDLCPICYAHSISAHSALLLKGINIIIHLDNEHVVKDFSSSQCLSCYHFTAGRNGM</sequence>
<dbReference type="InterPro" id="IPR043136">
    <property type="entry name" value="B30.2/SPRY_sf"/>
</dbReference>
<evidence type="ECO:0000256" key="4">
    <source>
        <dbReference type="ARBA" id="ARBA00022723"/>
    </source>
</evidence>
<dbReference type="GO" id="GO:0008270">
    <property type="term" value="F:zinc ion binding"/>
    <property type="evidence" value="ECO:0007669"/>
    <property type="project" value="UniProtKB-KW"/>
</dbReference>
<dbReference type="InterPro" id="IPR001870">
    <property type="entry name" value="B30.2/SPRY"/>
</dbReference>
<reference evidence="10" key="1">
    <citation type="submission" date="2025-08" db="UniProtKB">
        <authorList>
            <consortium name="Ensembl"/>
        </authorList>
    </citation>
    <scope>IDENTIFICATION</scope>
</reference>
<dbReference type="Gene3D" id="2.60.120.920">
    <property type="match status" value="1"/>
</dbReference>
<dbReference type="GO" id="GO:0051603">
    <property type="term" value="P:proteolysis involved in protein catabolic process"/>
    <property type="evidence" value="ECO:0007669"/>
    <property type="project" value="TreeGrafter"/>
</dbReference>
<keyword evidence="6" id="KW-0833">Ubl conjugation pathway</keyword>
<proteinExistence type="predicted"/>
<dbReference type="PROSITE" id="PS50188">
    <property type="entry name" value="B302_SPRY"/>
    <property type="match status" value="1"/>
</dbReference>
<feature type="domain" description="B30.2/SPRY" evidence="9">
    <location>
        <begin position="15"/>
        <end position="197"/>
    </location>
</feature>
<dbReference type="InterPro" id="IPR013320">
    <property type="entry name" value="ConA-like_dom_sf"/>
</dbReference>
<evidence type="ECO:0000259" key="9">
    <source>
        <dbReference type="PROSITE" id="PS50188"/>
    </source>
</evidence>
<dbReference type="Proteomes" id="UP000472277">
    <property type="component" value="Chromosome 16"/>
</dbReference>
<evidence type="ECO:0000256" key="6">
    <source>
        <dbReference type="ARBA" id="ARBA00022786"/>
    </source>
</evidence>